<comment type="caution">
    <text evidence="4">The sequence shown here is derived from an EMBL/GenBank/DDBJ whole genome shotgun (WGS) entry which is preliminary data.</text>
</comment>
<feature type="domain" description="RACo linker region" evidence="2">
    <location>
        <begin position="33"/>
        <end position="119"/>
    </location>
</feature>
<dbReference type="Proteomes" id="UP000485484">
    <property type="component" value="Unassembled WGS sequence"/>
</dbReference>
<dbReference type="Pfam" id="PF14574">
    <property type="entry name" value="RACo_C_ter"/>
    <property type="match status" value="1"/>
</dbReference>
<dbReference type="Gene3D" id="3.10.20.880">
    <property type="match status" value="1"/>
</dbReference>
<dbReference type="Pfam" id="PF17651">
    <property type="entry name" value="Raco_middle"/>
    <property type="match status" value="1"/>
</dbReference>
<dbReference type="PANTHER" id="PTHR42895:SF2">
    <property type="entry name" value="IRON-SULFUR CLUSTER PROTEIN"/>
    <property type="match status" value="1"/>
</dbReference>
<sequence length="541" mass="58183">MACQARVTDRDLEVEVPDESRLFNLKVLVSGLSREVAVHSTLRKYYLELAPPVIEDQRSDWERLRDAAAGRAGLRPAELEVGIYLLRRLPVLLRENNFKVTAVLANRRLISVEGGDTTEHCYGVAFDLGTTSIVGALLDMRTARELAVAHRTNPQTSYGADVISRINLTLQDPDGGQRMRTAASDALGEIIAELADRAAISAHHVYEVVVAGNSAMEHLFLGLPAGSLATSPYIGVCRGPVTLSARRAGLRVNEDGFVRTAPLISGFVGGDTVAGILAVNLHREERLRLLVDIGTNGEIVAGNREGLFCASAAAGPAFEGANIHNGMRAEPGAIDKVRITDRVEYSTIAEAPVRGICGTGLLETVSELLRVGLLGPEGRFRNDSELAGLELPAAVKERLVDTPGGRAFRLDPETGVAVYQKDVRQLQLAKAAIAAGIEILLEKMSLETSDLEEVLLAGAFGSYIDPAAALRIGLLPPVRPETIRFVGNTSLAGARLMLLSTELKDEAECIPSLCGYVELFHEKDFMDLFVEKLAFPTPGLP</sequence>
<dbReference type="InterPro" id="IPR040506">
    <property type="entry name" value="RACo_linker"/>
</dbReference>
<dbReference type="Pfam" id="PF17650">
    <property type="entry name" value="RACo_linker"/>
    <property type="match status" value="1"/>
</dbReference>
<reference evidence="4" key="1">
    <citation type="submission" date="2017-02" db="EMBL/GenBank/DDBJ databases">
        <title>Delving into the versatile metabolic prowess of the omnipresent phylum Bacteroidetes.</title>
        <authorList>
            <person name="Nobu M.K."/>
            <person name="Mei R."/>
            <person name="Narihiro T."/>
            <person name="Kuroda K."/>
            <person name="Liu W.-T."/>
        </authorList>
    </citation>
    <scope>NUCLEOTIDE SEQUENCE</scope>
    <source>
        <strain evidence="4">ADurb.Bin417</strain>
    </source>
</reference>
<feature type="domain" description="RACo-like middle region" evidence="3">
    <location>
        <begin position="122"/>
        <end position="283"/>
    </location>
</feature>
<gene>
    <name evidence="4" type="ORF">BWY73_01062</name>
</gene>
<dbReference type="AlphaFoldDB" id="A0A1V5MFF0"/>
<dbReference type="EMBL" id="MWAK01000167">
    <property type="protein sequence ID" value="OPZ91531.1"/>
    <property type="molecule type" value="Genomic_DNA"/>
</dbReference>
<evidence type="ECO:0008006" key="5">
    <source>
        <dbReference type="Google" id="ProtNLM"/>
    </source>
</evidence>
<organism evidence="4">
    <name type="scientific">candidate division TA06 bacterium ADurb.Bin417</name>
    <dbReference type="NCBI Taxonomy" id="1852828"/>
    <lineage>
        <taxon>Bacteria</taxon>
        <taxon>Bacteria division TA06</taxon>
    </lineage>
</organism>
<name>A0A1V5MFF0_UNCT6</name>
<dbReference type="InterPro" id="IPR052911">
    <property type="entry name" value="Corrinoid_activation_enz"/>
</dbReference>
<dbReference type="InterPro" id="IPR027980">
    <property type="entry name" value="RACo_C"/>
</dbReference>
<evidence type="ECO:0000259" key="2">
    <source>
        <dbReference type="Pfam" id="PF17650"/>
    </source>
</evidence>
<dbReference type="Gene3D" id="3.30.420.480">
    <property type="entry name" value="Domain of unknown function (DUF4445)"/>
    <property type="match status" value="1"/>
</dbReference>
<evidence type="ECO:0000259" key="1">
    <source>
        <dbReference type="Pfam" id="PF14574"/>
    </source>
</evidence>
<feature type="domain" description="RACo C-terminal" evidence="1">
    <location>
        <begin position="288"/>
        <end position="537"/>
    </location>
</feature>
<dbReference type="InterPro" id="IPR041414">
    <property type="entry name" value="Raco-like_middle"/>
</dbReference>
<dbReference type="PANTHER" id="PTHR42895">
    <property type="entry name" value="IRON-SULFUR CLUSTER-BINDING PROTEIN-RELATED"/>
    <property type="match status" value="1"/>
</dbReference>
<accession>A0A1V5MFF0</accession>
<dbReference type="InterPro" id="IPR042259">
    <property type="entry name" value="Raco-like_middle_sf"/>
</dbReference>
<protein>
    <recommendedName>
        <fullName evidence="5">Na(+)-translocating NADH-quinone reductase subunit F</fullName>
    </recommendedName>
</protein>
<proteinExistence type="predicted"/>
<evidence type="ECO:0000313" key="4">
    <source>
        <dbReference type="EMBL" id="OPZ91531.1"/>
    </source>
</evidence>
<evidence type="ECO:0000259" key="3">
    <source>
        <dbReference type="Pfam" id="PF17651"/>
    </source>
</evidence>